<protein>
    <submittedName>
        <fullName evidence="1">Uncharacterized protein</fullName>
    </submittedName>
</protein>
<dbReference type="AlphaFoldDB" id="A0AAQ3S6X1"/>
<keyword evidence="2" id="KW-1185">Reference proteome</keyword>
<reference evidence="1 2" key="1">
    <citation type="journal article" date="2023" name="Life. Sci Alliance">
        <title>Evolutionary insights into 3D genome organization and epigenetic landscape of Vigna mungo.</title>
        <authorList>
            <person name="Junaid A."/>
            <person name="Singh B."/>
            <person name="Bhatia S."/>
        </authorList>
    </citation>
    <scope>NUCLEOTIDE SEQUENCE [LARGE SCALE GENOMIC DNA]</scope>
    <source>
        <strain evidence="1">Urdbean</strain>
    </source>
</reference>
<name>A0AAQ3S6X1_VIGMU</name>
<proteinExistence type="predicted"/>
<dbReference type="Proteomes" id="UP001374535">
    <property type="component" value="Chromosome 2"/>
</dbReference>
<dbReference type="EMBL" id="CP144699">
    <property type="protein sequence ID" value="WVZ19637.1"/>
    <property type="molecule type" value="Genomic_DNA"/>
</dbReference>
<accession>A0AAQ3S6X1</accession>
<organism evidence="1 2">
    <name type="scientific">Vigna mungo</name>
    <name type="common">Black gram</name>
    <name type="synonym">Phaseolus mungo</name>
    <dbReference type="NCBI Taxonomy" id="3915"/>
    <lineage>
        <taxon>Eukaryota</taxon>
        <taxon>Viridiplantae</taxon>
        <taxon>Streptophyta</taxon>
        <taxon>Embryophyta</taxon>
        <taxon>Tracheophyta</taxon>
        <taxon>Spermatophyta</taxon>
        <taxon>Magnoliopsida</taxon>
        <taxon>eudicotyledons</taxon>
        <taxon>Gunneridae</taxon>
        <taxon>Pentapetalae</taxon>
        <taxon>rosids</taxon>
        <taxon>fabids</taxon>
        <taxon>Fabales</taxon>
        <taxon>Fabaceae</taxon>
        <taxon>Papilionoideae</taxon>
        <taxon>50 kb inversion clade</taxon>
        <taxon>NPAAA clade</taxon>
        <taxon>indigoferoid/millettioid clade</taxon>
        <taxon>Phaseoleae</taxon>
        <taxon>Vigna</taxon>
    </lineage>
</organism>
<feature type="non-terminal residue" evidence="1">
    <location>
        <position position="1"/>
    </location>
</feature>
<gene>
    <name evidence="1" type="ORF">V8G54_006959</name>
</gene>
<sequence length="280" mass="30124">VKAKILSVIFLRHIGHSEQASEQDLHKQKCRHGSRIAAVGDSKHTLQTWELASPFPRYLSSFSFISCMRALRRTTNGSSLGISSSGFGASKSCSLGTILLSMSLIFVPFNCCAPSFFLSMFDSGTASPSFFNLATRIHIFARSFSKASSLFLASSAFFLHCSSTNSFSANAASRAASLCFLACSSIFKSSASRLHDSKSSTTAPEISLARLEILPFLPDLASPNLRLIPLTVCTTAPRELTRSRVAINSFSNFAFCNESFVTSPARFFSSTAAAEASSLA</sequence>
<evidence type="ECO:0000313" key="1">
    <source>
        <dbReference type="EMBL" id="WVZ19637.1"/>
    </source>
</evidence>
<evidence type="ECO:0000313" key="2">
    <source>
        <dbReference type="Proteomes" id="UP001374535"/>
    </source>
</evidence>